<dbReference type="InterPro" id="IPR034164">
    <property type="entry name" value="Pepsin-like_dom"/>
</dbReference>
<evidence type="ECO:0000256" key="5">
    <source>
        <dbReference type="SAM" id="SignalP"/>
    </source>
</evidence>
<organism evidence="7 8">
    <name type="scientific">Coniochaeta ligniaria NRRL 30616</name>
    <dbReference type="NCBI Taxonomy" id="1408157"/>
    <lineage>
        <taxon>Eukaryota</taxon>
        <taxon>Fungi</taxon>
        <taxon>Dikarya</taxon>
        <taxon>Ascomycota</taxon>
        <taxon>Pezizomycotina</taxon>
        <taxon>Sordariomycetes</taxon>
        <taxon>Sordariomycetidae</taxon>
        <taxon>Coniochaetales</taxon>
        <taxon>Coniochaetaceae</taxon>
        <taxon>Coniochaeta</taxon>
    </lineage>
</organism>
<evidence type="ECO:0000256" key="1">
    <source>
        <dbReference type="ARBA" id="ARBA00007447"/>
    </source>
</evidence>
<dbReference type="OrthoDB" id="15189at2759"/>
<dbReference type="SUPFAM" id="SSF50630">
    <property type="entry name" value="Acid proteases"/>
    <property type="match status" value="1"/>
</dbReference>
<dbReference type="PANTHER" id="PTHR47966:SF47">
    <property type="entry name" value="ENDOPEPTIDASE, PUTATIVE (AFU_ORTHOLOGUE AFUA_3G01220)-RELATED"/>
    <property type="match status" value="1"/>
</dbReference>
<dbReference type="PROSITE" id="PS00141">
    <property type="entry name" value="ASP_PROTEASE"/>
    <property type="match status" value="2"/>
</dbReference>
<keyword evidence="5" id="KW-0732">Signal</keyword>
<dbReference type="GO" id="GO:0004190">
    <property type="term" value="F:aspartic-type endopeptidase activity"/>
    <property type="evidence" value="ECO:0007669"/>
    <property type="project" value="UniProtKB-KW"/>
</dbReference>
<gene>
    <name evidence="7" type="ORF">CONLIGDRAFT_334273</name>
</gene>
<dbReference type="Proteomes" id="UP000182658">
    <property type="component" value="Unassembled WGS sequence"/>
</dbReference>
<dbReference type="InterPro" id="IPR001461">
    <property type="entry name" value="Aspartic_peptidase_A1"/>
</dbReference>
<dbReference type="PRINTS" id="PR00792">
    <property type="entry name" value="PEPSIN"/>
</dbReference>
<evidence type="ECO:0000313" key="7">
    <source>
        <dbReference type="EMBL" id="OIW29587.1"/>
    </source>
</evidence>
<dbReference type="AlphaFoldDB" id="A0A1J7IQV6"/>
<comment type="similarity">
    <text evidence="1 4">Belongs to the peptidase A1 family.</text>
</comment>
<keyword evidence="4" id="KW-0378">Hydrolase</keyword>
<dbReference type="InterPro" id="IPR001969">
    <property type="entry name" value="Aspartic_peptidase_AS"/>
</dbReference>
<dbReference type="InParanoid" id="A0A1J7IQV6"/>
<feature type="signal peptide" evidence="5">
    <location>
        <begin position="1"/>
        <end position="20"/>
    </location>
</feature>
<dbReference type="Pfam" id="PF00026">
    <property type="entry name" value="Asp"/>
    <property type="match status" value="1"/>
</dbReference>
<protein>
    <submittedName>
        <fullName evidence="7">Acid protease</fullName>
    </submittedName>
</protein>
<keyword evidence="2 4" id="KW-0064">Aspartyl protease</keyword>
<evidence type="ECO:0000259" key="6">
    <source>
        <dbReference type="PROSITE" id="PS51767"/>
    </source>
</evidence>
<evidence type="ECO:0000256" key="2">
    <source>
        <dbReference type="ARBA" id="ARBA00022750"/>
    </source>
</evidence>
<sequence length="434" mass="46556">MVKWLTYSLASNLLLGLSIAAPVEEQKRAANAPAAVAAKNVLTLSRQLASRPGLTLGSKFRNLRAFAKAADPQPAGLDIALPANQQVEYLLNVTAGGNNYSLIIDTGSSDTWFVKSGFQCYDYLRRKVAVANCQFGPEFKGDFPGGAIKDLHFNVSYGNGYSGPNLNGEYGYADITLAGVTVPKQQIALATSGYWTGDDISTGILGLGMPGLTEAYNTSDPRLDSVSNAISYSPVVSTMSTALKIPSLFSLGLSRTPADSFLALGGVPANVKTGEYTTTPLLTWESQKGGAEYFWYTIQTDQMVWNSSTISQQTARSPKAIVDSGTTLNYLPSEIAEAINNAFVPRAVYDQEMGGYVTSCNATAPAFGIKIGGQMIWTEPSNMILPELKNRQGKCLTGIADTDEEPYILGDTFMQGLVAVFDIGKLEMRFAKRV</sequence>
<reference evidence="7 8" key="1">
    <citation type="submission" date="2016-10" db="EMBL/GenBank/DDBJ databases">
        <title>Draft genome sequence of Coniochaeta ligniaria NRRL30616, a lignocellulolytic fungus for bioabatement of inhibitors in plant biomass hydrolysates.</title>
        <authorList>
            <consortium name="DOE Joint Genome Institute"/>
            <person name="Jimenez D.J."/>
            <person name="Hector R.E."/>
            <person name="Riley R."/>
            <person name="Sun H."/>
            <person name="Grigoriev I.V."/>
            <person name="Van Elsas J.D."/>
            <person name="Nichols N.N."/>
        </authorList>
    </citation>
    <scope>NUCLEOTIDE SEQUENCE [LARGE SCALE GENOMIC DNA]</scope>
    <source>
        <strain evidence="7 8">NRRL 30616</strain>
    </source>
</reference>
<keyword evidence="4 7" id="KW-0645">Protease</keyword>
<name>A0A1J7IQV6_9PEZI</name>
<feature type="active site" evidence="3">
    <location>
        <position position="105"/>
    </location>
</feature>
<evidence type="ECO:0000313" key="8">
    <source>
        <dbReference type="Proteomes" id="UP000182658"/>
    </source>
</evidence>
<dbReference type="GO" id="GO:0000324">
    <property type="term" value="C:fungal-type vacuole"/>
    <property type="evidence" value="ECO:0007669"/>
    <property type="project" value="TreeGrafter"/>
</dbReference>
<evidence type="ECO:0000256" key="3">
    <source>
        <dbReference type="PIRSR" id="PIRSR601461-1"/>
    </source>
</evidence>
<dbReference type="PROSITE" id="PS51767">
    <property type="entry name" value="PEPTIDASE_A1"/>
    <property type="match status" value="1"/>
</dbReference>
<feature type="domain" description="Peptidase A1" evidence="6">
    <location>
        <begin position="89"/>
        <end position="431"/>
    </location>
</feature>
<accession>A0A1J7IQV6</accession>
<dbReference type="PANTHER" id="PTHR47966">
    <property type="entry name" value="BETA-SITE APP-CLEAVING ENZYME, ISOFORM A-RELATED"/>
    <property type="match status" value="1"/>
</dbReference>
<proteinExistence type="inferred from homology"/>
<feature type="active site" evidence="3">
    <location>
        <position position="323"/>
    </location>
</feature>
<feature type="chain" id="PRO_5009644919" evidence="5">
    <location>
        <begin position="21"/>
        <end position="434"/>
    </location>
</feature>
<keyword evidence="8" id="KW-1185">Reference proteome</keyword>
<dbReference type="InterPro" id="IPR021109">
    <property type="entry name" value="Peptidase_aspartic_dom_sf"/>
</dbReference>
<dbReference type="CDD" id="cd05471">
    <property type="entry name" value="pepsin_like"/>
    <property type="match status" value="1"/>
</dbReference>
<evidence type="ECO:0000256" key="4">
    <source>
        <dbReference type="RuleBase" id="RU000454"/>
    </source>
</evidence>
<dbReference type="STRING" id="1408157.A0A1J7IQV6"/>
<dbReference type="EMBL" id="KV875097">
    <property type="protein sequence ID" value="OIW29587.1"/>
    <property type="molecule type" value="Genomic_DNA"/>
</dbReference>
<dbReference type="Gene3D" id="2.40.70.10">
    <property type="entry name" value="Acid Proteases"/>
    <property type="match status" value="2"/>
</dbReference>
<dbReference type="GO" id="GO:0006508">
    <property type="term" value="P:proteolysis"/>
    <property type="evidence" value="ECO:0007669"/>
    <property type="project" value="UniProtKB-KW"/>
</dbReference>
<dbReference type="InterPro" id="IPR033121">
    <property type="entry name" value="PEPTIDASE_A1"/>
</dbReference>